<name>A0AAE1UJ96_9EUCA</name>
<dbReference type="Gene3D" id="4.10.60.10">
    <property type="entry name" value="Zinc finger, CCHC-type"/>
    <property type="match status" value="1"/>
</dbReference>
<feature type="domain" description="Peptidase A2" evidence="4">
    <location>
        <begin position="251"/>
        <end position="330"/>
    </location>
</feature>
<feature type="domain" description="CCHC-type" evidence="3">
    <location>
        <begin position="210"/>
        <end position="225"/>
    </location>
</feature>
<dbReference type="InterPro" id="IPR001995">
    <property type="entry name" value="Peptidase_A2_cat"/>
</dbReference>
<keyword evidence="2" id="KW-0479">Metal-binding</keyword>
<dbReference type="EMBL" id="JAWZYT010000517">
    <property type="protein sequence ID" value="KAK4322446.1"/>
    <property type="molecule type" value="Genomic_DNA"/>
</dbReference>
<evidence type="ECO:0000313" key="6">
    <source>
        <dbReference type="Proteomes" id="UP001292094"/>
    </source>
</evidence>
<dbReference type="SUPFAM" id="SSF57756">
    <property type="entry name" value="Retrovirus zinc finger-like domains"/>
    <property type="match status" value="1"/>
</dbReference>
<dbReference type="PROSITE" id="PS00141">
    <property type="entry name" value="ASP_PROTEASE"/>
    <property type="match status" value="1"/>
</dbReference>
<reference evidence="5" key="1">
    <citation type="submission" date="2023-11" db="EMBL/GenBank/DDBJ databases">
        <title>Genome assemblies of two species of porcelain crab, Petrolisthes cinctipes and Petrolisthes manimaculis (Anomura: Porcellanidae).</title>
        <authorList>
            <person name="Angst P."/>
        </authorList>
    </citation>
    <scope>NUCLEOTIDE SEQUENCE</scope>
    <source>
        <strain evidence="5">PB745_02</strain>
        <tissue evidence="5">Gill</tissue>
    </source>
</reference>
<dbReference type="InterPro" id="IPR021109">
    <property type="entry name" value="Peptidase_aspartic_dom_sf"/>
</dbReference>
<dbReference type="Proteomes" id="UP001292094">
    <property type="component" value="Unassembled WGS sequence"/>
</dbReference>
<dbReference type="PROSITE" id="PS50175">
    <property type="entry name" value="ASP_PROT_RETROV"/>
    <property type="match status" value="1"/>
</dbReference>
<dbReference type="AlphaFoldDB" id="A0AAE1UJ96"/>
<dbReference type="GO" id="GO:0004190">
    <property type="term" value="F:aspartic-type endopeptidase activity"/>
    <property type="evidence" value="ECO:0007669"/>
    <property type="project" value="InterPro"/>
</dbReference>
<dbReference type="GO" id="GO:0006508">
    <property type="term" value="P:proteolysis"/>
    <property type="evidence" value="ECO:0007669"/>
    <property type="project" value="InterPro"/>
</dbReference>
<evidence type="ECO:0000259" key="4">
    <source>
        <dbReference type="PROSITE" id="PS50175"/>
    </source>
</evidence>
<dbReference type="GO" id="GO:0003676">
    <property type="term" value="F:nucleic acid binding"/>
    <property type="evidence" value="ECO:0007669"/>
    <property type="project" value="InterPro"/>
</dbReference>
<dbReference type="PANTHER" id="PTHR33198">
    <property type="entry name" value="ANK_REP_REGION DOMAIN-CONTAINING PROTEIN-RELATED"/>
    <property type="match status" value="1"/>
</dbReference>
<keyword evidence="2" id="KW-0863">Zinc-finger</keyword>
<dbReference type="PROSITE" id="PS50158">
    <property type="entry name" value="ZF_CCHC"/>
    <property type="match status" value="1"/>
</dbReference>
<gene>
    <name evidence="5" type="ORF">Pmani_006786</name>
</gene>
<protein>
    <recommendedName>
        <fullName evidence="7">CCHC-type domain-containing protein</fullName>
    </recommendedName>
</protein>
<keyword evidence="1" id="KW-0378">Hydrolase</keyword>
<evidence type="ECO:0000256" key="1">
    <source>
        <dbReference type="ARBA" id="ARBA00022801"/>
    </source>
</evidence>
<dbReference type="GO" id="GO:0008270">
    <property type="term" value="F:zinc ion binding"/>
    <property type="evidence" value="ECO:0007669"/>
    <property type="project" value="UniProtKB-KW"/>
</dbReference>
<evidence type="ECO:0000256" key="2">
    <source>
        <dbReference type="PROSITE-ProRule" id="PRU00047"/>
    </source>
</evidence>
<accession>A0AAE1UJ96</accession>
<dbReference type="SUPFAM" id="SSF50630">
    <property type="entry name" value="Acid proteases"/>
    <property type="match status" value="1"/>
</dbReference>
<dbReference type="Gene3D" id="2.40.70.10">
    <property type="entry name" value="Acid Proteases"/>
    <property type="match status" value="1"/>
</dbReference>
<dbReference type="CDD" id="cd00303">
    <property type="entry name" value="retropepsin_like"/>
    <property type="match status" value="1"/>
</dbReference>
<dbReference type="InterPro" id="IPR036875">
    <property type="entry name" value="Znf_CCHC_sf"/>
</dbReference>
<organism evidence="5 6">
    <name type="scientific">Petrolisthes manimaculis</name>
    <dbReference type="NCBI Taxonomy" id="1843537"/>
    <lineage>
        <taxon>Eukaryota</taxon>
        <taxon>Metazoa</taxon>
        <taxon>Ecdysozoa</taxon>
        <taxon>Arthropoda</taxon>
        <taxon>Crustacea</taxon>
        <taxon>Multicrustacea</taxon>
        <taxon>Malacostraca</taxon>
        <taxon>Eumalacostraca</taxon>
        <taxon>Eucarida</taxon>
        <taxon>Decapoda</taxon>
        <taxon>Pleocyemata</taxon>
        <taxon>Anomura</taxon>
        <taxon>Galatheoidea</taxon>
        <taxon>Porcellanidae</taxon>
        <taxon>Petrolisthes</taxon>
    </lineage>
</organism>
<evidence type="ECO:0000259" key="3">
    <source>
        <dbReference type="PROSITE" id="PS50158"/>
    </source>
</evidence>
<dbReference type="InterPro" id="IPR001969">
    <property type="entry name" value="Aspartic_peptidase_AS"/>
</dbReference>
<dbReference type="Pfam" id="PF09668">
    <property type="entry name" value="Asp_protease"/>
    <property type="match status" value="1"/>
</dbReference>
<comment type="caution">
    <text evidence="5">The sequence shown here is derived from an EMBL/GenBank/DDBJ whole genome shotgun (WGS) entry which is preliminary data.</text>
</comment>
<keyword evidence="2" id="KW-0862">Zinc</keyword>
<proteinExistence type="predicted"/>
<dbReference type="SMART" id="SM00343">
    <property type="entry name" value="ZnF_C2HC"/>
    <property type="match status" value="2"/>
</dbReference>
<evidence type="ECO:0008006" key="7">
    <source>
        <dbReference type="Google" id="ProtNLM"/>
    </source>
</evidence>
<dbReference type="InterPro" id="IPR019103">
    <property type="entry name" value="Peptidase_aspartic_DDI1-type"/>
</dbReference>
<dbReference type="InterPro" id="IPR001878">
    <property type="entry name" value="Znf_CCHC"/>
</dbReference>
<keyword evidence="6" id="KW-1185">Reference proteome</keyword>
<sequence length="380" mass="41619">MMKISTLGDMMVRALIMMVRTDEISADFLRPILDCTTYDEAIKTLQTVFVKPVNEIFARHQLSTRKQQPGESVDQFLQFLKLLSRDCGFKAFSATVYAQESIRDAFISGLSSSVIRQRLLEKHTLTLDEAMQLHSETYVTQVVPPAPTACFVGSETSYSGDTCTAGSDGEVRITDASTTSAAVTEDGKRCYFCGRSVHSRLKCLARRQTCLKCGKVGHFANVCRSSNKRNIDNASAISMAALTVTVNGEKVNALIDSGSDISILDSKKAQKLLLPIIPSKDHVTMAQSSLVSNSEGHCLVDLIVKGNLYQTLKFSLLSNLCAEAILGRDFMKLHRSVEFAFSGSKPKLTVCGMTCMNLNPPTLFSNLPSDCRPYATSFAL</sequence>
<dbReference type="PANTHER" id="PTHR33198:SF20">
    <property type="entry name" value="RETROTRANSPOSON GAG DOMAIN-CONTAINING PROTEIN"/>
    <property type="match status" value="1"/>
</dbReference>
<evidence type="ECO:0000313" key="5">
    <source>
        <dbReference type="EMBL" id="KAK4322446.1"/>
    </source>
</evidence>